<dbReference type="PANTHER" id="PTHR43840">
    <property type="entry name" value="MITOCHONDRIAL METAL TRANSPORTER 1-RELATED"/>
    <property type="match status" value="1"/>
</dbReference>
<dbReference type="InterPro" id="IPR027469">
    <property type="entry name" value="Cation_efflux_TMD_sf"/>
</dbReference>
<dbReference type="InterPro" id="IPR050291">
    <property type="entry name" value="CDF_Transporter"/>
</dbReference>
<feature type="region of interest" description="Disordered" evidence="6">
    <location>
        <begin position="1"/>
        <end position="21"/>
    </location>
</feature>
<feature type="transmembrane region" description="Helical" evidence="7">
    <location>
        <begin position="109"/>
        <end position="128"/>
    </location>
</feature>
<feature type="domain" description="Cation efflux protein transmembrane" evidence="8">
    <location>
        <begin position="114"/>
        <end position="305"/>
    </location>
</feature>
<dbReference type="InterPro" id="IPR058533">
    <property type="entry name" value="Cation_efflux_TM"/>
</dbReference>
<evidence type="ECO:0000256" key="3">
    <source>
        <dbReference type="ARBA" id="ARBA00022692"/>
    </source>
</evidence>
<sequence>MAEEVHSRLLQHSDSGHGGEIISTEERQHGSSSDGGLFLSDLPQAKGRWQFKYHHKLLSSKDFQDSIAHTEVRRQYNRRQRDVIEYFKNVDSNPVGATGTSGEERHEGLAINLSNATNVVLLIIKIIASIKSRSLAIVASTLESLLDLIAGVILLFTRWSMKRENVYKYPIGKLRVQPVGIVIFAAIMATLGMQVLVTAGEQLVEGKTRTKMNSGELTWLIAVMSVAIIAKGALYFYCRSFKSQIVHAYSLDHNFDMLTNIAGLGAALLADQFYWWIDPAGAMILAIYTIVEWSKTVLENAASLVGHAAPPEFIQKVTVITINHDSRIKHIDTVRAYTFGSLYFVEVDIELPEVMPLKEAHDIGEDLQTELEALPEVERAYVHLDYESRHPPEHKVHVKALPTT</sequence>
<dbReference type="Pfam" id="PF16916">
    <property type="entry name" value="ZT_dimer"/>
    <property type="match status" value="1"/>
</dbReference>
<feature type="transmembrane region" description="Helical" evidence="7">
    <location>
        <begin position="217"/>
        <end position="237"/>
    </location>
</feature>
<evidence type="ECO:0000256" key="1">
    <source>
        <dbReference type="ARBA" id="ARBA00004141"/>
    </source>
</evidence>
<evidence type="ECO:0000256" key="4">
    <source>
        <dbReference type="ARBA" id="ARBA00022989"/>
    </source>
</evidence>
<keyword evidence="4 7" id="KW-1133">Transmembrane helix</keyword>
<name>A0ABP0UWQ8_9BRYO</name>
<dbReference type="SUPFAM" id="SSF160240">
    <property type="entry name" value="Cation efflux protein cytoplasmic domain-like"/>
    <property type="match status" value="1"/>
</dbReference>
<dbReference type="InterPro" id="IPR002524">
    <property type="entry name" value="Cation_efflux"/>
</dbReference>
<evidence type="ECO:0000313" key="10">
    <source>
        <dbReference type="EMBL" id="CAK9231883.1"/>
    </source>
</evidence>
<accession>A0ABP0UWQ8</accession>
<dbReference type="PANTHER" id="PTHR43840:SF13">
    <property type="entry name" value="CATION EFFLUX PROTEIN CYTOPLASMIC DOMAIN-CONTAINING PROTEIN"/>
    <property type="match status" value="1"/>
</dbReference>
<dbReference type="NCBIfam" id="TIGR01297">
    <property type="entry name" value="CDF"/>
    <property type="match status" value="1"/>
</dbReference>
<dbReference type="InterPro" id="IPR036837">
    <property type="entry name" value="Cation_efflux_CTD_sf"/>
</dbReference>
<comment type="subcellular location">
    <subcellularLocation>
        <location evidence="1">Membrane</location>
        <topology evidence="1">Multi-pass membrane protein</topology>
    </subcellularLocation>
</comment>
<organism evidence="10 11">
    <name type="scientific">Sphagnum troendelagicum</name>
    <dbReference type="NCBI Taxonomy" id="128251"/>
    <lineage>
        <taxon>Eukaryota</taxon>
        <taxon>Viridiplantae</taxon>
        <taxon>Streptophyta</taxon>
        <taxon>Embryophyta</taxon>
        <taxon>Bryophyta</taxon>
        <taxon>Sphagnophytina</taxon>
        <taxon>Sphagnopsida</taxon>
        <taxon>Sphagnales</taxon>
        <taxon>Sphagnaceae</taxon>
        <taxon>Sphagnum</taxon>
    </lineage>
</organism>
<protein>
    <recommendedName>
        <fullName evidence="12">Cation efflux protein cytoplasmic domain-containing protein</fullName>
    </recommendedName>
</protein>
<evidence type="ECO:0000256" key="5">
    <source>
        <dbReference type="ARBA" id="ARBA00023136"/>
    </source>
</evidence>
<feature type="transmembrane region" description="Helical" evidence="7">
    <location>
        <begin position="134"/>
        <end position="157"/>
    </location>
</feature>
<reference evidence="10" key="1">
    <citation type="submission" date="2024-02" db="EMBL/GenBank/DDBJ databases">
        <authorList>
            <consortium name="ELIXIR-Norway"/>
            <consortium name="Elixir Norway"/>
        </authorList>
    </citation>
    <scope>NUCLEOTIDE SEQUENCE</scope>
</reference>
<dbReference type="Pfam" id="PF01545">
    <property type="entry name" value="Cation_efflux"/>
    <property type="match status" value="1"/>
</dbReference>
<evidence type="ECO:0000259" key="9">
    <source>
        <dbReference type="Pfam" id="PF16916"/>
    </source>
</evidence>
<evidence type="ECO:0000259" key="8">
    <source>
        <dbReference type="Pfam" id="PF01545"/>
    </source>
</evidence>
<keyword evidence="5 7" id="KW-0472">Membrane</keyword>
<dbReference type="SUPFAM" id="SSF161111">
    <property type="entry name" value="Cation efflux protein transmembrane domain-like"/>
    <property type="match status" value="1"/>
</dbReference>
<feature type="transmembrane region" description="Helical" evidence="7">
    <location>
        <begin position="258"/>
        <end position="277"/>
    </location>
</feature>
<evidence type="ECO:0000256" key="7">
    <source>
        <dbReference type="SAM" id="Phobius"/>
    </source>
</evidence>
<gene>
    <name evidence="10" type="ORF">CSSPTR1EN2_LOCUS20980</name>
</gene>
<feature type="transmembrane region" description="Helical" evidence="7">
    <location>
        <begin position="178"/>
        <end position="197"/>
    </location>
</feature>
<feature type="domain" description="Cation efflux protein cytoplasmic" evidence="9">
    <location>
        <begin position="310"/>
        <end position="385"/>
    </location>
</feature>
<dbReference type="Gene3D" id="3.30.70.1350">
    <property type="entry name" value="Cation efflux protein, cytoplasmic domain"/>
    <property type="match status" value="1"/>
</dbReference>
<dbReference type="Gene3D" id="1.20.1510.10">
    <property type="entry name" value="Cation efflux protein transmembrane domain"/>
    <property type="match status" value="1"/>
</dbReference>
<keyword evidence="3 7" id="KW-0812">Transmembrane</keyword>
<evidence type="ECO:0008006" key="12">
    <source>
        <dbReference type="Google" id="ProtNLM"/>
    </source>
</evidence>
<evidence type="ECO:0000256" key="2">
    <source>
        <dbReference type="ARBA" id="ARBA00022448"/>
    </source>
</evidence>
<dbReference type="Proteomes" id="UP001497512">
    <property type="component" value="Chromosome 7"/>
</dbReference>
<evidence type="ECO:0000256" key="6">
    <source>
        <dbReference type="SAM" id="MobiDB-lite"/>
    </source>
</evidence>
<dbReference type="InterPro" id="IPR027470">
    <property type="entry name" value="Cation_efflux_CTD"/>
</dbReference>
<evidence type="ECO:0000313" key="11">
    <source>
        <dbReference type="Proteomes" id="UP001497512"/>
    </source>
</evidence>
<keyword evidence="2" id="KW-0813">Transport</keyword>
<proteinExistence type="predicted"/>
<dbReference type="EMBL" id="OZ019899">
    <property type="protein sequence ID" value="CAK9231883.1"/>
    <property type="molecule type" value="Genomic_DNA"/>
</dbReference>
<keyword evidence="11" id="KW-1185">Reference proteome</keyword>